<proteinExistence type="predicted"/>
<gene>
    <name evidence="1" type="ORF">LCGC14_3104840</name>
</gene>
<protein>
    <submittedName>
        <fullName evidence="1">Uncharacterized protein</fullName>
    </submittedName>
</protein>
<accession>A0A0F8WVK7</accession>
<evidence type="ECO:0000313" key="1">
    <source>
        <dbReference type="EMBL" id="KKK52445.1"/>
    </source>
</evidence>
<dbReference type="AlphaFoldDB" id="A0A0F8WVK7"/>
<name>A0A0F8WVK7_9ZZZZ</name>
<sequence length="89" mass="9910">MTRRRTNAIILCVLLAACTQTDLSADGPHAFRHAPRTEYFYDARPTTGGTVVVCDPEYIYVHDLPGIDPLTSPALLTVIEPIQILREEE</sequence>
<dbReference type="EMBL" id="LAZR01067013">
    <property type="protein sequence ID" value="KKK52445.1"/>
    <property type="molecule type" value="Genomic_DNA"/>
</dbReference>
<dbReference type="PROSITE" id="PS51257">
    <property type="entry name" value="PROKAR_LIPOPROTEIN"/>
    <property type="match status" value="1"/>
</dbReference>
<organism evidence="1">
    <name type="scientific">marine sediment metagenome</name>
    <dbReference type="NCBI Taxonomy" id="412755"/>
    <lineage>
        <taxon>unclassified sequences</taxon>
        <taxon>metagenomes</taxon>
        <taxon>ecological metagenomes</taxon>
    </lineage>
</organism>
<comment type="caution">
    <text evidence="1">The sequence shown here is derived from an EMBL/GenBank/DDBJ whole genome shotgun (WGS) entry which is preliminary data.</text>
</comment>
<reference evidence="1" key="1">
    <citation type="journal article" date="2015" name="Nature">
        <title>Complex archaea that bridge the gap between prokaryotes and eukaryotes.</title>
        <authorList>
            <person name="Spang A."/>
            <person name="Saw J.H."/>
            <person name="Jorgensen S.L."/>
            <person name="Zaremba-Niedzwiedzka K."/>
            <person name="Martijn J."/>
            <person name="Lind A.E."/>
            <person name="van Eijk R."/>
            <person name="Schleper C."/>
            <person name="Guy L."/>
            <person name="Ettema T.J."/>
        </authorList>
    </citation>
    <scope>NUCLEOTIDE SEQUENCE</scope>
</reference>